<name>A0A087C160_9BIFI</name>
<dbReference type="PANTHER" id="PTHR12001:SF85">
    <property type="entry name" value="SHORT CHAIN ISOPRENYL DIPHOSPHATE SYNTHASE"/>
    <property type="match status" value="1"/>
</dbReference>
<comment type="cofactor">
    <cofactor evidence="1">
        <name>Mg(2+)</name>
        <dbReference type="ChEBI" id="CHEBI:18420"/>
    </cofactor>
</comment>
<accession>A0A087C160</accession>
<evidence type="ECO:0000256" key="2">
    <source>
        <dbReference type="ARBA" id="ARBA00006706"/>
    </source>
</evidence>
<dbReference type="InterPro" id="IPR008949">
    <property type="entry name" value="Isoprenoid_synthase_dom_sf"/>
</dbReference>
<dbReference type="eggNOG" id="COG0142">
    <property type="taxonomic scope" value="Bacteria"/>
</dbReference>
<dbReference type="PANTHER" id="PTHR12001">
    <property type="entry name" value="GERANYLGERANYL PYROPHOSPHATE SYNTHASE"/>
    <property type="match status" value="1"/>
</dbReference>
<comment type="similarity">
    <text evidence="2 6">Belongs to the FPP/GGPP synthase family.</text>
</comment>
<dbReference type="OrthoDB" id="4497239at2"/>
<feature type="region of interest" description="Disordered" evidence="7">
    <location>
        <begin position="366"/>
        <end position="389"/>
    </location>
</feature>
<keyword evidence="4" id="KW-0479">Metal-binding</keyword>
<keyword evidence="9" id="KW-1185">Reference proteome</keyword>
<sequence>MNPHPTAHDIEQRMMALLASFLHDPDTVSRLGNGTTTLRTVREEALGSSAGGKRIRALLAYDAFHAISCAAQNADQGHAMSDGSATADRSMLDLACAIEVYQTSALIHDDIIDESAVRRGRPSAHRHLSDVMADRRQGSGLALMLGNTLATASVAIAHEALSHLPNTEAGTRAFLDMQHAVEIGQMLDLSLERMPLDSPKDLVTAAVDVDHWKTASYTAVAPLELGALAGGMEPVRARRLARTVGAPLGLAFQLYDDLLDIVGSSARTGKPTGGDIREGKRTVLLADALNLADEPTRAYLAHAFTSEARDEDTITTVMAIYEDTGAIDSSRCRIDALLDDSVQALRDSGLATETIDALSHACSRVVPRTAHPGHPTHGTRTPPEHNGGM</sequence>
<dbReference type="PROSITE" id="PS00444">
    <property type="entry name" value="POLYPRENYL_SYNTHASE_2"/>
    <property type="match status" value="1"/>
</dbReference>
<proteinExistence type="inferred from homology"/>
<dbReference type="InterPro" id="IPR000092">
    <property type="entry name" value="Polyprenyl_synt"/>
</dbReference>
<evidence type="ECO:0000256" key="7">
    <source>
        <dbReference type="SAM" id="MobiDB-lite"/>
    </source>
</evidence>
<evidence type="ECO:0000256" key="6">
    <source>
        <dbReference type="RuleBase" id="RU004466"/>
    </source>
</evidence>
<dbReference type="PROSITE" id="PS00723">
    <property type="entry name" value="POLYPRENYL_SYNTHASE_1"/>
    <property type="match status" value="1"/>
</dbReference>
<dbReference type="Gene3D" id="1.10.600.10">
    <property type="entry name" value="Farnesyl Diphosphate Synthase"/>
    <property type="match status" value="1"/>
</dbReference>
<dbReference type="EC" id="2.5.1.29" evidence="8"/>
<protein>
    <submittedName>
        <fullName evidence="8">Polyprenyl synthetase</fullName>
        <ecNumber evidence="8">2.5.1.29</ecNumber>
    </submittedName>
</protein>
<evidence type="ECO:0000313" key="8">
    <source>
        <dbReference type="EMBL" id="KFI77010.1"/>
    </source>
</evidence>
<keyword evidence="5" id="KW-0460">Magnesium</keyword>
<comment type="caution">
    <text evidence="8">The sequence shown here is derived from an EMBL/GenBank/DDBJ whole genome shotgun (WGS) entry which is preliminary data.</text>
</comment>
<evidence type="ECO:0000313" key="9">
    <source>
        <dbReference type="Proteomes" id="UP000029082"/>
    </source>
</evidence>
<dbReference type="GO" id="GO:0008299">
    <property type="term" value="P:isoprenoid biosynthetic process"/>
    <property type="evidence" value="ECO:0007669"/>
    <property type="project" value="InterPro"/>
</dbReference>
<evidence type="ECO:0000256" key="4">
    <source>
        <dbReference type="ARBA" id="ARBA00022723"/>
    </source>
</evidence>
<dbReference type="SUPFAM" id="SSF48576">
    <property type="entry name" value="Terpenoid synthases"/>
    <property type="match status" value="1"/>
</dbReference>
<dbReference type="Pfam" id="PF00348">
    <property type="entry name" value="polyprenyl_synt"/>
    <property type="match status" value="1"/>
</dbReference>
<dbReference type="RefSeq" id="WP_152595690.1">
    <property type="nucleotide sequence ID" value="NZ_JDUO01000001.1"/>
</dbReference>
<dbReference type="GO" id="GO:0046872">
    <property type="term" value="F:metal ion binding"/>
    <property type="evidence" value="ECO:0007669"/>
    <property type="project" value="UniProtKB-KW"/>
</dbReference>
<dbReference type="GeneID" id="93093733"/>
<gene>
    <name evidence="8" type="ORF">BMON_0566</name>
</gene>
<evidence type="ECO:0000256" key="5">
    <source>
        <dbReference type="ARBA" id="ARBA00022842"/>
    </source>
</evidence>
<organism evidence="8 9">
    <name type="scientific">Bifidobacterium mongoliense DSM 21395</name>
    <dbReference type="NCBI Taxonomy" id="1437603"/>
    <lineage>
        <taxon>Bacteria</taxon>
        <taxon>Bacillati</taxon>
        <taxon>Actinomycetota</taxon>
        <taxon>Actinomycetes</taxon>
        <taxon>Bifidobacteriales</taxon>
        <taxon>Bifidobacteriaceae</taxon>
        <taxon>Bifidobacterium</taxon>
    </lineage>
</organism>
<evidence type="ECO:0000256" key="1">
    <source>
        <dbReference type="ARBA" id="ARBA00001946"/>
    </source>
</evidence>
<dbReference type="CDD" id="cd00685">
    <property type="entry name" value="Trans_IPPS_HT"/>
    <property type="match status" value="1"/>
</dbReference>
<dbReference type="GO" id="GO:0004311">
    <property type="term" value="F:geranylgeranyl diphosphate synthase activity"/>
    <property type="evidence" value="ECO:0007669"/>
    <property type="project" value="UniProtKB-EC"/>
</dbReference>
<dbReference type="STRING" id="1437603.GCA_000771525_00175"/>
<dbReference type="InterPro" id="IPR033749">
    <property type="entry name" value="Polyprenyl_synt_CS"/>
</dbReference>
<feature type="compositionally biased region" description="Low complexity" evidence="7">
    <location>
        <begin position="367"/>
        <end position="389"/>
    </location>
</feature>
<evidence type="ECO:0000256" key="3">
    <source>
        <dbReference type="ARBA" id="ARBA00022679"/>
    </source>
</evidence>
<dbReference type="EMBL" id="JGZE01000010">
    <property type="protein sequence ID" value="KFI77010.1"/>
    <property type="molecule type" value="Genomic_DNA"/>
</dbReference>
<dbReference type="AlphaFoldDB" id="A0A087C160"/>
<keyword evidence="3 6" id="KW-0808">Transferase</keyword>
<dbReference type="Proteomes" id="UP000029082">
    <property type="component" value="Unassembled WGS sequence"/>
</dbReference>
<reference evidence="8 9" key="1">
    <citation type="submission" date="2014-03" db="EMBL/GenBank/DDBJ databases">
        <title>Genomics of Bifidobacteria.</title>
        <authorList>
            <person name="Ventura M."/>
            <person name="Milani C."/>
            <person name="Lugli G.A."/>
        </authorList>
    </citation>
    <scope>NUCLEOTIDE SEQUENCE [LARGE SCALE GENOMIC DNA]</scope>
    <source>
        <strain evidence="8 9">DSM 21395</strain>
    </source>
</reference>
<dbReference type="SFLD" id="SFLDS00005">
    <property type="entry name" value="Isoprenoid_Synthase_Type_I"/>
    <property type="match status" value="1"/>
</dbReference>